<evidence type="ECO:0000313" key="4">
    <source>
        <dbReference type="EMBL" id="KAF2443105.1"/>
    </source>
</evidence>
<evidence type="ECO:0008006" key="6">
    <source>
        <dbReference type="Google" id="ProtNLM"/>
    </source>
</evidence>
<dbReference type="OrthoDB" id="3794517at2759"/>
<keyword evidence="2" id="KW-0812">Transmembrane</keyword>
<protein>
    <recommendedName>
        <fullName evidence="6">Extracellular membrane protein CFEM domain-containing protein</fullName>
    </recommendedName>
</protein>
<organism evidence="4 5">
    <name type="scientific">Karstenula rhodostoma CBS 690.94</name>
    <dbReference type="NCBI Taxonomy" id="1392251"/>
    <lineage>
        <taxon>Eukaryota</taxon>
        <taxon>Fungi</taxon>
        <taxon>Dikarya</taxon>
        <taxon>Ascomycota</taxon>
        <taxon>Pezizomycotina</taxon>
        <taxon>Dothideomycetes</taxon>
        <taxon>Pleosporomycetidae</taxon>
        <taxon>Pleosporales</taxon>
        <taxon>Massarineae</taxon>
        <taxon>Didymosphaeriaceae</taxon>
        <taxon>Karstenula</taxon>
    </lineage>
</organism>
<dbReference type="AlphaFoldDB" id="A0A9P4UAC8"/>
<keyword evidence="2" id="KW-0472">Membrane</keyword>
<feature type="transmembrane region" description="Helical" evidence="2">
    <location>
        <begin position="185"/>
        <end position="207"/>
    </location>
</feature>
<dbReference type="EMBL" id="MU001503">
    <property type="protein sequence ID" value="KAF2443105.1"/>
    <property type="molecule type" value="Genomic_DNA"/>
</dbReference>
<comment type="caution">
    <text evidence="4">The sequence shown here is derived from an EMBL/GenBank/DDBJ whole genome shotgun (WGS) entry which is preliminary data.</text>
</comment>
<accession>A0A9P4UAC8</accession>
<gene>
    <name evidence="4" type="ORF">P171DRAFT_487059</name>
</gene>
<reference evidence="4" key="1">
    <citation type="journal article" date="2020" name="Stud. Mycol.">
        <title>101 Dothideomycetes genomes: a test case for predicting lifestyles and emergence of pathogens.</title>
        <authorList>
            <person name="Haridas S."/>
            <person name="Albert R."/>
            <person name="Binder M."/>
            <person name="Bloem J."/>
            <person name="Labutti K."/>
            <person name="Salamov A."/>
            <person name="Andreopoulos B."/>
            <person name="Baker S."/>
            <person name="Barry K."/>
            <person name="Bills G."/>
            <person name="Bluhm B."/>
            <person name="Cannon C."/>
            <person name="Castanera R."/>
            <person name="Culley D."/>
            <person name="Daum C."/>
            <person name="Ezra D."/>
            <person name="Gonzalez J."/>
            <person name="Henrissat B."/>
            <person name="Kuo A."/>
            <person name="Liang C."/>
            <person name="Lipzen A."/>
            <person name="Lutzoni F."/>
            <person name="Magnuson J."/>
            <person name="Mondo S."/>
            <person name="Nolan M."/>
            <person name="Ohm R."/>
            <person name="Pangilinan J."/>
            <person name="Park H.-J."/>
            <person name="Ramirez L."/>
            <person name="Alfaro M."/>
            <person name="Sun H."/>
            <person name="Tritt A."/>
            <person name="Yoshinaga Y."/>
            <person name="Zwiers L.-H."/>
            <person name="Turgeon B."/>
            <person name="Goodwin S."/>
            <person name="Spatafora J."/>
            <person name="Crous P."/>
            <person name="Grigoriev I."/>
        </authorList>
    </citation>
    <scope>NUCLEOTIDE SEQUENCE</scope>
    <source>
        <strain evidence="4">CBS 690.94</strain>
    </source>
</reference>
<feature type="region of interest" description="Disordered" evidence="1">
    <location>
        <begin position="117"/>
        <end position="183"/>
    </location>
</feature>
<sequence length="286" mass="29875">MKLLLVSSVAVWLLAASAAASGPTKIYIDSVPEYDLLQSCAEHEVSMAYGCGDGSQLTSYACFCYQSSAYYSRMISTRVNSACSKIRGQDSSAVEVFSKYCQLADIEKVTTTGEAALGIETSNTSQDTTDSASSEPTPSSSSTQSTSQPSPASTPARTTPTPTSTPSSQTSDPPSPSPEKKDNTAAIAAGVTVPIVLIALGLVGFLLHHHRRKRNPHAAGELPAHPENQATEVSGAAMTHEKESYRHIELEGGVPQELDSGVARGKLAAADRDGMITHLLANGSGS</sequence>
<feature type="signal peptide" evidence="3">
    <location>
        <begin position="1"/>
        <end position="19"/>
    </location>
</feature>
<dbReference type="Proteomes" id="UP000799764">
    <property type="component" value="Unassembled WGS sequence"/>
</dbReference>
<evidence type="ECO:0000256" key="1">
    <source>
        <dbReference type="SAM" id="MobiDB-lite"/>
    </source>
</evidence>
<evidence type="ECO:0000313" key="5">
    <source>
        <dbReference type="Proteomes" id="UP000799764"/>
    </source>
</evidence>
<name>A0A9P4UAC8_9PLEO</name>
<keyword evidence="2" id="KW-1133">Transmembrane helix</keyword>
<evidence type="ECO:0000256" key="2">
    <source>
        <dbReference type="SAM" id="Phobius"/>
    </source>
</evidence>
<evidence type="ECO:0000256" key="3">
    <source>
        <dbReference type="SAM" id="SignalP"/>
    </source>
</evidence>
<proteinExistence type="predicted"/>
<keyword evidence="5" id="KW-1185">Reference proteome</keyword>
<feature type="chain" id="PRO_5040441263" description="Extracellular membrane protein CFEM domain-containing protein" evidence="3">
    <location>
        <begin position="20"/>
        <end position="286"/>
    </location>
</feature>
<feature type="compositionally biased region" description="Low complexity" evidence="1">
    <location>
        <begin position="127"/>
        <end position="172"/>
    </location>
</feature>
<keyword evidence="3" id="KW-0732">Signal</keyword>